<dbReference type="InterPro" id="IPR000626">
    <property type="entry name" value="Ubiquitin-like_dom"/>
</dbReference>
<proteinExistence type="predicted"/>
<protein>
    <recommendedName>
        <fullName evidence="1">Ubiquitin-like domain-containing protein</fullName>
    </recommendedName>
</protein>
<dbReference type="Gene3D" id="3.10.20.90">
    <property type="entry name" value="Phosphatidylinositol 3-kinase Catalytic Subunit, Chain A, domain 1"/>
    <property type="match status" value="1"/>
</dbReference>
<evidence type="ECO:0000259" key="1">
    <source>
        <dbReference type="PROSITE" id="PS50053"/>
    </source>
</evidence>
<feature type="domain" description="Ubiquitin-like" evidence="1">
    <location>
        <begin position="17"/>
        <end position="41"/>
    </location>
</feature>
<evidence type="ECO:0000313" key="3">
    <source>
        <dbReference type="Proteomes" id="UP000193144"/>
    </source>
</evidence>
<dbReference type="PROSITE" id="PS50053">
    <property type="entry name" value="UBIQUITIN_2"/>
    <property type="match status" value="2"/>
</dbReference>
<dbReference type="STRING" id="1231657.A0A1Y1ZSG2"/>
<feature type="domain" description="Ubiquitin-like" evidence="1">
    <location>
        <begin position="132"/>
        <end position="167"/>
    </location>
</feature>
<name>A0A1Y1ZSG2_9PLEO</name>
<sequence length="173" mass="19577">MIAHKVRRPHEWSAIVLSFTGCNLDDGKTIKDYGIQDDDTIFQGGSFDLRSEKRKSTATRGSPNWTRPNVDCKQIKNLHFKHIDGQTFTLQDIPVMYTGKQLNAVLRYEKGIDEDGDGDGDGSEDWVDRGWMRMICSGKQLDNDKTLEDCDVQEDSTIFIVARLPGGHLADRQ</sequence>
<dbReference type="InterPro" id="IPR022617">
    <property type="entry name" value="Rad60/SUMO-like_dom"/>
</dbReference>
<accession>A0A1Y1ZSG2</accession>
<organism evidence="2 3">
    <name type="scientific">Clohesyomyces aquaticus</name>
    <dbReference type="NCBI Taxonomy" id="1231657"/>
    <lineage>
        <taxon>Eukaryota</taxon>
        <taxon>Fungi</taxon>
        <taxon>Dikarya</taxon>
        <taxon>Ascomycota</taxon>
        <taxon>Pezizomycotina</taxon>
        <taxon>Dothideomycetes</taxon>
        <taxon>Pleosporomycetidae</taxon>
        <taxon>Pleosporales</taxon>
        <taxon>Lindgomycetaceae</taxon>
        <taxon>Clohesyomyces</taxon>
    </lineage>
</organism>
<gene>
    <name evidence="2" type="ORF">BCR34DRAFT_562483</name>
</gene>
<dbReference type="EMBL" id="MCFA01000044">
    <property type="protein sequence ID" value="ORY13150.1"/>
    <property type="molecule type" value="Genomic_DNA"/>
</dbReference>
<dbReference type="Pfam" id="PF00240">
    <property type="entry name" value="ubiquitin"/>
    <property type="match status" value="1"/>
</dbReference>
<dbReference type="CDD" id="cd17039">
    <property type="entry name" value="Ubl_ubiquitin_like"/>
    <property type="match status" value="2"/>
</dbReference>
<dbReference type="PROSITE" id="PS51257">
    <property type="entry name" value="PROKAR_LIPOPROTEIN"/>
    <property type="match status" value="1"/>
</dbReference>
<comment type="caution">
    <text evidence="2">The sequence shown here is derived from an EMBL/GenBank/DDBJ whole genome shotgun (WGS) entry which is preliminary data.</text>
</comment>
<keyword evidence="3" id="KW-1185">Reference proteome</keyword>
<evidence type="ECO:0000313" key="2">
    <source>
        <dbReference type="EMBL" id="ORY13150.1"/>
    </source>
</evidence>
<reference evidence="2 3" key="1">
    <citation type="submission" date="2016-07" db="EMBL/GenBank/DDBJ databases">
        <title>Pervasive Adenine N6-methylation of Active Genes in Fungi.</title>
        <authorList>
            <consortium name="DOE Joint Genome Institute"/>
            <person name="Mondo S.J."/>
            <person name="Dannebaum R.O."/>
            <person name="Kuo R.C."/>
            <person name="Labutti K."/>
            <person name="Haridas S."/>
            <person name="Kuo A."/>
            <person name="Salamov A."/>
            <person name="Ahrendt S.R."/>
            <person name="Lipzen A."/>
            <person name="Sullivan W."/>
            <person name="Andreopoulos W.B."/>
            <person name="Clum A."/>
            <person name="Lindquist E."/>
            <person name="Daum C."/>
            <person name="Ramamoorthy G.K."/>
            <person name="Gryganskyi A."/>
            <person name="Culley D."/>
            <person name="Magnuson J.K."/>
            <person name="James T.Y."/>
            <person name="O'Malley M.A."/>
            <person name="Stajich J.E."/>
            <person name="Spatafora J.W."/>
            <person name="Visel A."/>
            <person name="Grigoriev I.V."/>
        </authorList>
    </citation>
    <scope>NUCLEOTIDE SEQUENCE [LARGE SCALE GENOMIC DNA]</scope>
    <source>
        <strain evidence="2 3">CBS 115471</strain>
    </source>
</reference>
<dbReference type="AlphaFoldDB" id="A0A1Y1ZSG2"/>
<dbReference type="InterPro" id="IPR029071">
    <property type="entry name" value="Ubiquitin-like_domsf"/>
</dbReference>
<dbReference type="OrthoDB" id="428577at2759"/>
<dbReference type="Proteomes" id="UP000193144">
    <property type="component" value="Unassembled WGS sequence"/>
</dbReference>
<dbReference type="SUPFAM" id="SSF54236">
    <property type="entry name" value="Ubiquitin-like"/>
    <property type="match status" value="2"/>
</dbReference>
<dbReference type="Pfam" id="PF11976">
    <property type="entry name" value="Rad60-SLD"/>
    <property type="match status" value="1"/>
</dbReference>